<dbReference type="SMART" id="SM00563">
    <property type="entry name" value="PlsC"/>
    <property type="match status" value="1"/>
</dbReference>
<gene>
    <name evidence="8" type="ORF">JCM17846_02240</name>
</gene>
<dbReference type="CDD" id="cd07989">
    <property type="entry name" value="LPLAT_AGPAT-like"/>
    <property type="match status" value="1"/>
</dbReference>
<dbReference type="RefSeq" id="WP_081837345.1">
    <property type="nucleotide sequence ID" value="NZ_BKCN01000001.1"/>
</dbReference>
<keyword evidence="3 8" id="KW-0808">Transferase</keyword>
<keyword evidence="6" id="KW-1133">Transmembrane helix</keyword>
<feature type="transmembrane region" description="Helical" evidence="6">
    <location>
        <begin position="22"/>
        <end position="47"/>
    </location>
</feature>
<dbReference type="Pfam" id="PF01553">
    <property type="entry name" value="Acyltransferase"/>
    <property type="match status" value="1"/>
</dbReference>
<keyword evidence="6" id="KW-0812">Transmembrane</keyword>
<name>A0A5A7N2M1_9PROT</name>
<evidence type="ECO:0000256" key="5">
    <source>
        <dbReference type="ARBA" id="ARBA00023315"/>
    </source>
</evidence>
<comment type="caution">
    <text evidence="8">The sequence shown here is derived from an EMBL/GenBank/DDBJ whole genome shotgun (WGS) entry which is preliminary data.</text>
</comment>
<accession>A0A5A7N2M1</accession>
<evidence type="ECO:0000256" key="6">
    <source>
        <dbReference type="SAM" id="Phobius"/>
    </source>
</evidence>
<organism evidence="8 9">
    <name type="scientific">Iodidimonas nitroreducens</name>
    <dbReference type="NCBI Taxonomy" id="1236968"/>
    <lineage>
        <taxon>Bacteria</taxon>
        <taxon>Pseudomonadati</taxon>
        <taxon>Pseudomonadota</taxon>
        <taxon>Alphaproteobacteria</taxon>
        <taxon>Iodidimonadales</taxon>
        <taxon>Iodidimonadaceae</taxon>
        <taxon>Iodidimonas</taxon>
    </lineage>
</organism>
<keyword evidence="6" id="KW-0472">Membrane</keyword>
<evidence type="ECO:0000259" key="7">
    <source>
        <dbReference type="SMART" id="SM00563"/>
    </source>
</evidence>
<proteinExistence type="predicted"/>
<evidence type="ECO:0000256" key="2">
    <source>
        <dbReference type="ARBA" id="ARBA00022516"/>
    </source>
</evidence>
<evidence type="ECO:0000313" key="8">
    <source>
        <dbReference type="EMBL" id="GER02542.1"/>
    </source>
</evidence>
<dbReference type="SUPFAM" id="SSF69593">
    <property type="entry name" value="Glycerol-3-phosphate (1)-acyltransferase"/>
    <property type="match status" value="1"/>
</dbReference>
<evidence type="ECO:0000256" key="3">
    <source>
        <dbReference type="ARBA" id="ARBA00022679"/>
    </source>
</evidence>
<keyword evidence="2" id="KW-0444">Lipid biosynthesis</keyword>
<dbReference type="InterPro" id="IPR002123">
    <property type="entry name" value="Plipid/glycerol_acylTrfase"/>
</dbReference>
<evidence type="ECO:0000256" key="4">
    <source>
        <dbReference type="ARBA" id="ARBA00023098"/>
    </source>
</evidence>
<dbReference type="PANTHER" id="PTHR10434:SF64">
    <property type="entry name" value="1-ACYL-SN-GLYCEROL-3-PHOSPHATE ACYLTRANSFERASE-RELATED"/>
    <property type="match status" value="1"/>
</dbReference>
<feature type="domain" description="Phospholipid/glycerol acyltransferase" evidence="7">
    <location>
        <begin position="81"/>
        <end position="194"/>
    </location>
</feature>
<protein>
    <submittedName>
        <fullName evidence="8">1-acyl-sn-glycerol-3-phosphate acyltransferase</fullName>
    </submittedName>
</protein>
<sequence length="272" mass="30068">MTTTEVRTLRELRGTLSFHPGAALALVAIVLSCCLAIPMQMFVLRFLPSRWCFLPRSLSHLISRLIGVKTEVRGREAKGPLLLVSNHISWLDIPIIGGQCHAAFIAKSEVEGWGGISLMARLYRSVFVDRGRPRSSMDQRNEISSRLASGDKLILFAEGTSTDGTSVKPFKSALFSVAQDIDDLNIQCVTIAYTTINGMPISRSMRPLIGWYGDMELTSHIWQILRLGTIRAVIQFHPPIRLDPSLSRKDLARLCHETVSKGLADANSGRLG</sequence>
<dbReference type="GO" id="GO:0003841">
    <property type="term" value="F:1-acylglycerol-3-phosphate O-acyltransferase activity"/>
    <property type="evidence" value="ECO:0007669"/>
    <property type="project" value="TreeGrafter"/>
</dbReference>
<reference evidence="8 9" key="1">
    <citation type="submission" date="2019-09" db="EMBL/GenBank/DDBJ databases">
        <title>NBRP : Genome information of microbial organism related human and environment.</title>
        <authorList>
            <person name="Hattori M."/>
            <person name="Oshima K."/>
            <person name="Inaba H."/>
            <person name="Suda W."/>
            <person name="Sakamoto M."/>
            <person name="Iino T."/>
            <person name="Kitahara M."/>
            <person name="Oshida Y."/>
            <person name="Iida T."/>
            <person name="Kudo T."/>
            <person name="Itoh T."/>
            <person name="Ohkuma M."/>
        </authorList>
    </citation>
    <scope>NUCLEOTIDE SEQUENCE [LARGE SCALE GENOMIC DNA]</scope>
    <source>
        <strain evidence="8 9">Q-1</strain>
    </source>
</reference>
<dbReference type="Proteomes" id="UP000324996">
    <property type="component" value="Unassembled WGS sequence"/>
</dbReference>
<keyword evidence="5 8" id="KW-0012">Acyltransferase</keyword>
<keyword evidence="4" id="KW-0443">Lipid metabolism</keyword>
<dbReference type="AlphaFoldDB" id="A0A5A7N2M1"/>
<dbReference type="PANTHER" id="PTHR10434">
    <property type="entry name" value="1-ACYL-SN-GLYCEROL-3-PHOSPHATE ACYLTRANSFERASE"/>
    <property type="match status" value="1"/>
</dbReference>
<dbReference type="PROSITE" id="PS51257">
    <property type="entry name" value="PROKAR_LIPOPROTEIN"/>
    <property type="match status" value="1"/>
</dbReference>
<evidence type="ECO:0000313" key="9">
    <source>
        <dbReference type="Proteomes" id="UP000324996"/>
    </source>
</evidence>
<comment type="pathway">
    <text evidence="1">Lipid metabolism.</text>
</comment>
<dbReference type="GO" id="GO:0006654">
    <property type="term" value="P:phosphatidic acid biosynthetic process"/>
    <property type="evidence" value="ECO:0007669"/>
    <property type="project" value="TreeGrafter"/>
</dbReference>
<keyword evidence="9" id="KW-1185">Reference proteome</keyword>
<dbReference type="EMBL" id="BKCN01000001">
    <property type="protein sequence ID" value="GER02542.1"/>
    <property type="molecule type" value="Genomic_DNA"/>
</dbReference>
<evidence type="ECO:0000256" key="1">
    <source>
        <dbReference type="ARBA" id="ARBA00005189"/>
    </source>
</evidence>